<accession>A0AA95MRV3</accession>
<dbReference type="Proteomes" id="UP001178288">
    <property type="component" value="Chromosome"/>
</dbReference>
<dbReference type="RefSeq" id="WP_268874912.1">
    <property type="nucleotide sequence ID" value="NZ_CP126114.1"/>
</dbReference>
<proteinExistence type="predicted"/>
<evidence type="ECO:0000313" key="2">
    <source>
        <dbReference type="Proteomes" id="UP001178288"/>
    </source>
</evidence>
<dbReference type="EMBL" id="CP126114">
    <property type="protein sequence ID" value="WHY87339.1"/>
    <property type="molecule type" value="Genomic_DNA"/>
</dbReference>
<dbReference type="AlphaFoldDB" id="A0AA95MRV3"/>
<name>A0AA95MRV3_9BACI</name>
<keyword evidence="2" id="KW-1185">Reference proteome</keyword>
<organism evidence="1 2">
    <name type="scientific">Neobacillus novalis</name>
    <dbReference type="NCBI Taxonomy" id="220687"/>
    <lineage>
        <taxon>Bacteria</taxon>
        <taxon>Bacillati</taxon>
        <taxon>Bacillota</taxon>
        <taxon>Bacilli</taxon>
        <taxon>Bacillales</taxon>
        <taxon>Bacillaceae</taxon>
        <taxon>Neobacillus</taxon>
    </lineage>
</organism>
<sequence>MREWGQILNVFIVGLERNLVYHLEEILNQYSTQNFEKNALMIE</sequence>
<evidence type="ECO:0000313" key="1">
    <source>
        <dbReference type="EMBL" id="WHY87339.1"/>
    </source>
</evidence>
<dbReference type="KEGG" id="nnv:QNH39_05645"/>
<gene>
    <name evidence="1" type="ORF">QNH39_05645</name>
</gene>
<reference evidence="1" key="1">
    <citation type="submission" date="2023-05" db="EMBL/GenBank/DDBJ databases">
        <title>Comparative genomics of Bacillaceae isolates and their secondary metabolite potential.</title>
        <authorList>
            <person name="Song L."/>
            <person name="Nielsen L.J."/>
            <person name="Mohite O."/>
            <person name="Xu X."/>
            <person name="Weber T."/>
            <person name="Kovacs A.T."/>
        </authorList>
    </citation>
    <scope>NUCLEOTIDE SEQUENCE</scope>
    <source>
        <strain evidence="1">XLM17</strain>
    </source>
</reference>
<protein>
    <submittedName>
        <fullName evidence="1">Uncharacterized protein</fullName>
    </submittedName>
</protein>